<reference evidence="2 3" key="1">
    <citation type="submission" date="2022-10" db="EMBL/GenBank/DDBJ databases">
        <title>Comparative genomic analysis of Cohnella hashimotonis sp. nov., isolated from the International Space Station.</title>
        <authorList>
            <person name="Simpson A."/>
            <person name="Venkateswaran K."/>
        </authorList>
    </citation>
    <scope>NUCLEOTIDE SEQUENCE [LARGE SCALE GENOMIC DNA]</scope>
    <source>
        <strain evidence="2 3">DSM 18997</strain>
    </source>
</reference>
<proteinExistence type="predicted"/>
<dbReference type="RefSeq" id="WP_277567488.1">
    <property type="nucleotide sequence ID" value="NZ_JAPDHZ010000004.1"/>
</dbReference>
<evidence type="ECO:0000313" key="2">
    <source>
        <dbReference type="EMBL" id="MDG0793758.1"/>
    </source>
</evidence>
<feature type="domain" description="FAD dependent oxidoreductase" evidence="1">
    <location>
        <begin position="16"/>
        <end position="51"/>
    </location>
</feature>
<keyword evidence="3" id="KW-1185">Reference proteome</keyword>
<gene>
    <name evidence="2" type="ORF">OMP38_25220</name>
</gene>
<dbReference type="InterPro" id="IPR050407">
    <property type="entry name" value="Geranylgeranyl_reductase"/>
</dbReference>
<sequence>MSEIKDSASLSYEATDVAIIGAGIAGSGLAKSLADRGRKVLLIDRKRFPRHKACGGISVAGVDRHVDRSRLRAGDPDARTG</sequence>
<organism evidence="2 3">
    <name type="scientific">Cohnella ginsengisoli</name>
    <dbReference type="NCBI Taxonomy" id="425004"/>
    <lineage>
        <taxon>Bacteria</taxon>
        <taxon>Bacillati</taxon>
        <taxon>Bacillota</taxon>
        <taxon>Bacilli</taxon>
        <taxon>Bacillales</taxon>
        <taxon>Paenibacillaceae</taxon>
        <taxon>Cohnella</taxon>
    </lineage>
</organism>
<dbReference type="InterPro" id="IPR006076">
    <property type="entry name" value="FAD-dep_OxRdtase"/>
</dbReference>
<comment type="caution">
    <text evidence="2">The sequence shown here is derived from an EMBL/GenBank/DDBJ whole genome shotgun (WGS) entry which is preliminary data.</text>
</comment>
<dbReference type="Proteomes" id="UP001153387">
    <property type="component" value="Unassembled WGS sequence"/>
</dbReference>
<dbReference type="Pfam" id="PF01266">
    <property type="entry name" value="DAO"/>
    <property type="match status" value="1"/>
</dbReference>
<accession>A0A9X4QPC4</accession>
<dbReference type="AlphaFoldDB" id="A0A9X4QPC4"/>
<dbReference type="PANTHER" id="PTHR42685:SF22">
    <property type="entry name" value="CONDITIONED MEDIUM FACTOR RECEPTOR 1"/>
    <property type="match status" value="1"/>
</dbReference>
<dbReference type="PANTHER" id="PTHR42685">
    <property type="entry name" value="GERANYLGERANYL DIPHOSPHATE REDUCTASE"/>
    <property type="match status" value="1"/>
</dbReference>
<evidence type="ECO:0000259" key="1">
    <source>
        <dbReference type="Pfam" id="PF01266"/>
    </source>
</evidence>
<protein>
    <submittedName>
        <fullName evidence="2">FAD-dependent oxidoreductase</fullName>
    </submittedName>
</protein>
<name>A0A9X4QPC4_9BACL</name>
<dbReference type="EMBL" id="JAPDHZ010000004">
    <property type="protein sequence ID" value="MDG0793758.1"/>
    <property type="molecule type" value="Genomic_DNA"/>
</dbReference>
<dbReference type="InterPro" id="IPR036188">
    <property type="entry name" value="FAD/NAD-bd_sf"/>
</dbReference>
<evidence type="ECO:0000313" key="3">
    <source>
        <dbReference type="Proteomes" id="UP001153387"/>
    </source>
</evidence>
<dbReference type="Gene3D" id="3.50.50.60">
    <property type="entry name" value="FAD/NAD(P)-binding domain"/>
    <property type="match status" value="1"/>
</dbReference>
<dbReference type="SUPFAM" id="SSF51905">
    <property type="entry name" value="FAD/NAD(P)-binding domain"/>
    <property type="match status" value="1"/>
</dbReference>